<dbReference type="Proteomes" id="UP000464956">
    <property type="component" value="Chromosome"/>
</dbReference>
<protein>
    <submittedName>
        <fullName evidence="1">Phage protein</fullName>
    </submittedName>
</protein>
<accession>A0A679K404</accession>
<evidence type="ECO:0000313" key="2">
    <source>
        <dbReference type="Proteomes" id="UP000464956"/>
    </source>
</evidence>
<organism evidence="1 2">
    <name type="scientific">Xanthomonas phage Bosa</name>
    <dbReference type="NCBI Taxonomy" id="2674976"/>
    <lineage>
        <taxon>Viruses</taxon>
        <taxon>Duplodnaviria</taxon>
        <taxon>Heunggongvirae</taxon>
        <taxon>Uroviricota</taxon>
        <taxon>Caudoviricetes</taxon>
        <taxon>Mesyanzhinovviridae</taxon>
        <taxon>Bradleyvirinae</taxon>
        <taxon>Bosavirus</taxon>
        <taxon>Bosavirus bosa</taxon>
    </lineage>
</organism>
<dbReference type="InterPro" id="IPR044000">
    <property type="entry name" value="Phage_tube_2"/>
</dbReference>
<evidence type="ECO:0000313" key="1">
    <source>
        <dbReference type="EMBL" id="CAA2409829.1"/>
    </source>
</evidence>
<proteinExistence type="predicted"/>
<name>A0A679K404_9CAUD</name>
<dbReference type="GeneID" id="62676392"/>
<sequence length="313" mass="33507">MANGSRHSMRYVAETVYGQTPATPAFKPIRHTGTTLGLSKESLQSEEIRDDRQIADFRHGARQVGGDINFELSFESLDDLLEAVTLGSWLADGAPGGDGDRLKAGTQRRSFTVERFFGDIATMDKPYHRFTGVEMNTLALAISANAMITGTLGTVGSDMSTATAIIAGATYAAPTTTSPLDSFTGTLNEAGVPIAVITEIQLNLENGLEARFVVGSKKSILPSIGRSNVSGTITAYFENSLLLDKFINETESSIVFELPDGAGNKYVFTLPRIKYNGGQPDVEGEGPITLSMPFQALLDSTTQTNIIIDRVPA</sequence>
<dbReference type="KEGG" id="vg:62676392"/>
<reference evidence="1" key="1">
    <citation type="submission" date="2019-12" db="EMBL/GenBank/DDBJ databases">
        <authorList>
            <person name="Ansaldi M."/>
            <person name="Clavijo F."/>
        </authorList>
    </citation>
    <scope>NUCLEOTIDE SEQUENCE [LARGE SCALE GENOMIC DNA]</scope>
</reference>
<dbReference type="EMBL" id="LR743532">
    <property type="protein sequence ID" value="CAA2409829.1"/>
    <property type="molecule type" value="Genomic_DNA"/>
</dbReference>
<dbReference type="Pfam" id="PF18906">
    <property type="entry name" value="Phage_tube_2"/>
    <property type="match status" value="1"/>
</dbReference>
<keyword evidence="2" id="KW-1185">Reference proteome</keyword>
<dbReference type="RefSeq" id="YP_009997029.1">
    <property type="nucleotide sequence ID" value="NC_052967.1"/>
</dbReference>